<feature type="domain" description="Beta-lactamase-related" evidence="2">
    <location>
        <begin position="1"/>
        <end position="320"/>
    </location>
</feature>
<dbReference type="InterPro" id="IPR012338">
    <property type="entry name" value="Beta-lactam/transpept-like"/>
</dbReference>
<dbReference type="Pfam" id="PF00144">
    <property type="entry name" value="Beta-lactamase"/>
    <property type="match status" value="1"/>
</dbReference>
<dbReference type="SUPFAM" id="SSF56601">
    <property type="entry name" value="beta-lactamase/transpeptidase-like"/>
    <property type="match status" value="1"/>
</dbReference>
<dbReference type="EMBL" id="CADCTO010000143">
    <property type="protein sequence ID" value="CAA9232977.1"/>
    <property type="molecule type" value="Genomic_DNA"/>
</dbReference>
<dbReference type="AlphaFoldDB" id="A0A6J4HSV8"/>
<keyword evidence="1" id="KW-0378">Hydrolase</keyword>
<organism evidence="3">
    <name type="scientific">uncultured Armatimonadetes bacterium</name>
    <dbReference type="NCBI Taxonomy" id="157466"/>
    <lineage>
        <taxon>Bacteria</taxon>
        <taxon>Bacillati</taxon>
        <taxon>Armatimonadota</taxon>
        <taxon>environmental samples</taxon>
    </lineage>
</organism>
<evidence type="ECO:0000259" key="2">
    <source>
        <dbReference type="Pfam" id="PF00144"/>
    </source>
</evidence>
<evidence type="ECO:0000313" key="3">
    <source>
        <dbReference type="EMBL" id="CAA9232977.1"/>
    </source>
</evidence>
<dbReference type="InterPro" id="IPR050789">
    <property type="entry name" value="Diverse_Enzym_Activities"/>
</dbReference>
<dbReference type="InterPro" id="IPR001466">
    <property type="entry name" value="Beta-lactam-related"/>
</dbReference>
<dbReference type="GO" id="GO:0016787">
    <property type="term" value="F:hydrolase activity"/>
    <property type="evidence" value="ECO:0007669"/>
    <property type="project" value="UniProtKB-KW"/>
</dbReference>
<accession>A0A6J4HSV8</accession>
<evidence type="ECO:0000256" key="1">
    <source>
        <dbReference type="ARBA" id="ARBA00022801"/>
    </source>
</evidence>
<name>A0A6J4HSV8_9BACT</name>
<proteinExistence type="predicted"/>
<gene>
    <name evidence="3" type="ORF">AVDCRST_MAG63-1054</name>
</gene>
<dbReference type="PANTHER" id="PTHR43283">
    <property type="entry name" value="BETA-LACTAMASE-RELATED"/>
    <property type="match status" value="1"/>
</dbReference>
<reference evidence="3" key="1">
    <citation type="submission" date="2020-02" db="EMBL/GenBank/DDBJ databases">
        <authorList>
            <person name="Meier V. D."/>
        </authorList>
    </citation>
    <scope>NUCLEOTIDE SEQUENCE</scope>
    <source>
        <strain evidence="3">AVDCRST_MAG63</strain>
    </source>
</reference>
<protein>
    <submittedName>
        <fullName evidence="3">Beta-lactamase class C-like and penicillin binding proteins (PBPs) superfamily</fullName>
    </submittedName>
</protein>
<dbReference type="Gene3D" id="3.40.710.10">
    <property type="entry name" value="DD-peptidase/beta-lactamase superfamily"/>
    <property type="match status" value="1"/>
</dbReference>
<sequence>MPGAQVCALRRGQMFLHAALGTLDGERAVTTDTVYDLASVTKPMATAATLLTLVEQGRLTLAASVPSLLGERAAHLANVTVLHLLTHTSGLPAWKALYRSGTGTDAALAAILRIPMGAPPGTKYEYSCLGFILLQHIIEAVSGTPLDELARTNVFEPLGLTSVTYRPPGELHDRIAPTRSDETVGEGEDAGKHIVGLVHDGNARGVGGVSGNAGLFGTAREVAAFGDAVRQGGACSQRLFGAPTTARVLASQIKPEVGAHTLLFFAQGNGLCPSGDLLSPRAVGHSGFTGTLLTLDPEYDLTVAVLTNRVFSDPTDGSKWLGVRRKFLNALAAALC</sequence>
<dbReference type="PANTHER" id="PTHR43283:SF11">
    <property type="entry name" value="BETA-LACTAMASE-RELATED DOMAIN-CONTAINING PROTEIN"/>
    <property type="match status" value="1"/>
</dbReference>